<dbReference type="EMBL" id="PYAW01000003">
    <property type="protein sequence ID" value="PSL46347.1"/>
    <property type="molecule type" value="Genomic_DNA"/>
</dbReference>
<comment type="caution">
    <text evidence="1">The sequence shown here is derived from an EMBL/GenBank/DDBJ whole genome shotgun (WGS) entry which is preliminary data.</text>
</comment>
<evidence type="ECO:0000313" key="2">
    <source>
        <dbReference type="Proteomes" id="UP000240971"/>
    </source>
</evidence>
<dbReference type="InterPro" id="IPR022385">
    <property type="entry name" value="Rhs_assc_core"/>
</dbReference>
<reference evidence="1 2" key="1">
    <citation type="submission" date="2018-03" db="EMBL/GenBank/DDBJ databases">
        <title>Genomic Encyclopedia of Archaeal and Bacterial Type Strains, Phase II (KMG-II): from individual species to whole genera.</title>
        <authorList>
            <person name="Goeker M."/>
        </authorList>
    </citation>
    <scope>NUCLEOTIDE SEQUENCE [LARGE SCALE GENOMIC DNA]</scope>
    <source>
        <strain evidence="1 2">DSM 24859</strain>
    </source>
</reference>
<protein>
    <submittedName>
        <fullName evidence="1">RHS repeat-associated protein</fullName>
    </submittedName>
</protein>
<dbReference type="InterPro" id="IPR050708">
    <property type="entry name" value="T6SS_VgrG/RHS"/>
</dbReference>
<accession>A0A2P8HJE5</accession>
<dbReference type="PANTHER" id="PTHR32305">
    <property type="match status" value="1"/>
</dbReference>
<dbReference type="Gene3D" id="2.180.10.10">
    <property type="entry name" value="RHS repeat-associated core"/>
    <property type="match status" value="1"/>
</dbReference>
<gene>
    <name evidence="1" type="ORF">CLV51_103325</name>
</gene>
<dbReference type="Proteomes" id="UP000240971">
    <property type="component" value="Unassembled WGS sequence"/>
</dbReference>
<sequence>MLSLVTGQQIFAQTKYEENTVSLLGNKGELVKNAELVVTDSLLLTPARKSTVLSTSEMINIITFAYNEPEQFSTATGALPDTFSVVLKATIYYTPANSTQEGTIANRAFTLTYSKNNAYNKNDIFYFNDAHKVRIVVTDITAKGIDPATALRFLMLSADIRINRNYAMNCAGCDVTAISGNVMNDELAVSWGISKSAAEYDLEWAFVSADMLSRYTGAPDYPANIFRNNATRVTVTDTRYRIPLLYDNDGTVFCRVRGAQKMSSGERQTTRWSSDFGGAGLGQAVIRNHEPLLNWQASTSFAEEGKRKSVVQYYDGTLRNRQTVTKDNTTNTTIVGATYYDKQGRPAIQVLPAPTVNNVIGFTPGFNRNNINSAVYYDASQYDTLINPADYCATGARPMNVSAGTSNYYSPQNPDVNNGFNKYIPDAEGYPFSEIKYVQDNTGRIAAQGGAGPVFQLGGGKETKYYYGPASQSDLDALFGTEAGDASHYRKNMVRDANGQYSVSYVDMKGRTVATALAGSAPASLATLASYRDSLQTDILISPTNNIISGSDIVAAQGLLVPQRGTYTFHYSVDPQSMLLDNCNKQPVCYDCLYDLNITITDDCNNQHMPDKKPVTIEKHNFSLNNITSGCGQSGGKIDTTFSVFLEEGSYSVAKRLSISRYGMDYMQDSIYMKNNLCLSFEDFYRQQMALVKKELTNCKKDTVQKKSYENYRDMMLQQMTPPFGLYARHTPGFTDPNSVIDNNRFLHLSSIFRRIYYYDDNNKLDIINDSISKYRFNGPGVAAFKDYFSDNFKDSWANTLLYVHPEKGILDRWEAISDSHNWDEQMDNISTFQEAVQKGFLNPLAMTEAPASNFSANNPDPYFKRFPSQVAVMKDIMLRYRKVRQLIFSAVYINMWAFSNTMVKCGTGGALDATCEKQFETAGNVFNTTLLCTPELDQAWNYFKTAYLQEKRQVVEQGYLFAGGMPAVPDELSRVFKNSKNIIAANIDNSLLNATDTNLVKQKVQQQVDAMVNTNCINYASYWWNKLSACGFVQSTDSAAIINRLISVCKEGGDATHPFGASSVKPGSTSVWKNFDDAIRDYVNTVKGGNPDAVICNGFLIDVPAAYNQPLGTGNAQVSGKPTACECDNITQKYNRYLQLQASYGSFSNYMLRVYNTTISNGALDTLRGLCAGNQCQQLTQPILLPPVLQCGGTTTACTTCDTVMAAYSTFNVKYPGITPVPETWDNESQTAKNNLFVKFMNMKTGQQQTVDAYLTFIQQCKAAQGSTSSTRSIMKKVIGGCIAYADSLTFPSSGVTKPGQVDCAKLQHVYELYQNAFPQHNKGATVKMFIPAVKPLAARMATVASSVHTFPDTTTVTDPQTGEQLTTVHDAMGKVTVFPQPGSGSTPAPTNTTVATMSATALAVAPPPTPTGTWVDTTLDAKQLFEWWFTSQLGLQGQGYTYLNYADWLINSCGYKLHQLPWSTDTVYADKSALQQIWNQFNNKYPASQSTISETIDIGGSNQPPVLSFVDVFQGYNQTQWVNGYVYDKWDVGHFPGPVMERAANGSLNGVPGLTIEERSYLPVKMGLLPLNASITSATYSLYDWQGVSCNPGGSTGNCSFGSAHYRNINDNPHAQISMAGGFFIPGVNNLLQAPSQLGTATVVIPTVTDGIVCCSTTTFISAQDFTSLDATALVQSAYNNVSAVKVNYPFAFAVIEGDLHKDGRYAFSNRLNVSYTAARCDVFTAFVNNVLGTSLNVTEIKDLYKYHAALSINDNCNDAPAYTGSPADNSCSTSTPCSTVPDILNVPAAGVVMPATINCALLSETYKNFIADFPGHLNGATFKIYLPGGGGAAALSARALSTAPVQEATPLPDTAMINHKAARMLAPAAGSTIISGQWVDTTMNAKQLFEWYFAQYLGSGGNGYTYANYADWLVNGCGYKLNQLPWSDTVYVRQDTLQNIWNRFIQRYPAGNNIISEPVNVPMYKLLHTYFGNDGNVDVTGRPDPTYPYLEAGTWTSGYWYTERSSFHLDLNVIPGNANITAAQLSLSAMMYPWSNGAAHFRYAANMNVNGVLSGVTGLYIPSSTVWVSQPFHDGAPQGIIPTVTQIANIGSSGDFYSNQDFPGLDMLAMLKPHYDAVHASAVNYPFVLDLNDESNAYKRYTFGGVGSSLPVGKGATLVVNYTAARCDVFTTFVNNALGTQLGLVAIKSLFSSKGRLDIDNNCATATPGTPCVSKSVYPDTLLLCSFARPSFETITDVQPDPCKDSISLAYAAASEIFRHYKDSLVGNFADSYSRKCLSAGAYEQFAVLHPVSEYHYTLYYYNQSGNLIKTVPPAGVQPNRNKAWLDQVAQKRAAGQLQAPAHTMATIYRYNSLNNIVSQYTPDAGTSSFWYDRLGRLAVSRNAEQLKSNKYSYTAYDVMGRITEVGEKEQPNQITNTISANPVSLNSWINYANNRYPQQQVTRTVYDVASPTINSLYNEFNQKAYALRNRVSYAQYFAQLQYGGFVNGIYIPTYLNYDYGIYYSYDVHGNVDTLLHHYRTGAMSQNGYNQFKLVAYGYDLISGKVNLVSYQPGKADALYHRYEYDAVNRLTDVYISTRSAYIGDKNVEEHESRYTYYKHGSLARQETGQNRVQGLDYAYTLQGWMKGVNSTALNPAFDMNGDGAGLASRDAFGYSLSYYMGDYKAINAGVQPFASAGGYLGSTVYKDLFNGNISSMHVSIKGLQTQLYNYRYDQLNRLVSMDAYKGFDSLRNNWSAITPTNAYSERIVYDANGNIQTYRRDGRADKPAMDQLTYQYRNGTNLLDYVKDAVGDAAYSEDIDNQAPGNYTYDAIGNLIKDFKEGINNIEWTLYGKIKKITKADGSTIAYTYDVAGNRISKEVRTKGKSVFTWYARDAQGNTLSVYQLDNNGNRVTLNEQYVYGSSRLGTINRNAILNNNVSLPSQYLGKLGATYSDQQLRGTRQYEMNNHLGNVLLTVSDKKFFANNGYDADIMSASDYAPFGMTLVGRSYSKEGYRYGFNGKEKSDEVYGQGNVYDYGFRIYNPRLGRFLSIDPLQKKYPELTPYQFASNTPIRAVDLDGLEGVQYLEAHTDKKGKTTMKRVVEVDVYVAISRNEKSVHFYSKTPADDADVKKSVESDLKQEFKDDKFKDAEGHDVVWKFNVTTFQVDDKGTIDSKHKTLAGDDKFAKLNEAGKTEYRGVIVQRQHISEQVVPAEPTNLPVTEDGYFEHGFNISVNDQYYSARNQKSHTLAHEVTHFFLRLHPLKEVRDPDNTPAGHAGAGGGILNYGTAVFSFPGQIKSSPDQKTTVSFDGLKGVTQTNVSDILQSVPQRPAPAVDPAAAAAAGAAAGAVHP</sequence>
<organism evidence="1 2">
    <name type="scientific">Chitinophaga niastensis</name>
    <dbReference type="NCBI Taxonomy" id="536980"/>
    <lineage>
        <taxon>Bacteria</taxon>
        <taxon>Pseudomonadati</taxon>
        <taxon>Bacteroidota</taxon>
        <taxon>Chitinophagia</taxon>
        <taxon>Chitinophagales</taxon>
        <taxon>Chitinophagaceae</taxon>
        <taxon>Chitinophaga</taxon>
    </lineage>
</organism>
<dbReference type="PANTHER" id="PTHR32305:SF15">
    <property type="entry name" value="PROTEIN RHSA-RELATED"/>
    <property type="match status" value="1"/>
</dbReference>
<dbReference type="NCBIfam" id="TIGR03696">
    <property type="entry name" value="Rhs_assc_core"/>
    <property type="match status" value="1"/>
</dbReference>
<keyword evidence="2" id="KW-1185">Reference proteome</keyword>
<proteinExistence type="predicted"/>
<evidence type="ECO:0000313" key="1">
    <source>
        <dbReference type="EMBL" id="PSL46347.1"/>
    </source>
</evidence>
<name>A0A2P8HJE5_CHINA</name>